<proteinExistence type="predicted"/>
<keyword evidence="2" id="KW-1185">Reference proteome</keyword>
<gene>
    <name evidence="1" type="ORF">LA5096_00913</name>
</gene>
<name>A0A0M6Z9P9_9HYPH</name>
<reference evidence="2" key="1">
    <citation type="submission" date="2015-07" db="EMBL/GenBank/DDBJ databases">
        <authorList>
            <person name="Rodrigo-Torres Lidia"/>
            <person name="Arahal R.David."/>
        </authorList>
    </citation>
    <scope>NUCLEOTIDE SEQUENCE [LARGE SCALE GENOMIC DNA]</scope>
    <source>
        <strain evidence="2">CECT 5096</strain>
    </source>
</reference>
<sequence>MSGLVKSGIGAPAEFGAFIRGLPELCNAVVSRLASQVANLDFLCIDRSYLEP</sequence>
<accession>A0A0M6Z9P9</accession>
<dbReference type="EMBL" id="CXWC01000002">
    <property type="protein sequence ID" value="CTQ65951.1"/>
    <property type="molecule type" value="Genomic_DNA"/>
</dbReference>
<protein>
    <submittedName>
        <fullName evidence="1">Uncharacterized protein</fullName>
    </submittedName>
</protein>
<evidence type="ECO:0000313" key="1">
    <source>
        <dbReference type="EMBL" id="CTQ65951.1"/>
    </source>
</evidence>
<dbReference type="STRING" id="311410.LA5095_02057"/>
<evidence type="ECO:0000313" key="2">
    <source>
        <dbReference type="Proteomes" id="UP000049983"/>
    </source>
</evidence>
<organism evidence="1 2">
    <name type="scientific">Roseibium album</name>
    <dbReference type="NCBI Taxonomy" id="311410"/>
    <lineage>
        <taxon>Bacteria</taxon>
        <taxon>Pseudomonadati</taxon>
        <taxon>Pseudomonadota</taxon>
        <taxon>Alphaproteobacteria</taxon>
        <taxon>Hyphomicrobiales</taxon>
        <taxon>Stappiaceae</taxon>
        <taxon>Roseibium</taxon>
    </lineage>
</organism>
<dbReference type="Proteomes" id="UP000049983">
    <property type="component" value="Unassembled WGS sequence"/>
</dbReference>
<dbReference type="AlphaFoldDB" id="A0A0M6Z9P9"/>